<dbReference type="PROSITE" id="PS50294">
    <property type="entry name" value="WD_REPEATS_REGION"/>
    <property type="match status" value="2"/>
</dbReference>
<dbReference type="InterPro" id="IPR020472">
    <property type="entry name" value="WD40_PAC1"/>
</dbReference>
<feature type="repeat" description="WD" evidence="3">
    <location>
        <begin position="139"/>
        <end position="180"/>
    </location>
</feature>
<dbReference type="SUPFAM" id="SSF50978">
    <property type="entry name" value="WD40 repeat-like"/>
    <property type="match status" value="1"/>
</dbReference>
<reference evidence="4" key="1">
    <citation type="submission" date="2021-02" db="EMBL/GenBank/DDBJ databases">
        <authorList>
            <person name="Dougan E. K."/>
            <person name="Rhodes N."/>
            <person name="Thang M."/>
            <person name="Chan C."/>
        </authorList>
    </citation>
    <scope>NUCLEOTIDE SEQUENCE</scope>
</reference>
<dbReference type="OrthoDB" id="400at2759"/>
<dbReference type="PRINTS" id="PR00320">
    <property type="entry name" value="GPROTEINBRPT"/>
</dbReference>
<feature type="repeat" description="WD" evidence="3">
    <location>
        <begin position="308"/>
        <end position="349"/>
    </location>
</feature>
<evidence type="ECO:0000256" key="3">
    <source>
        <dbReference type="PROSITE-ProRule" id="PRU00221"/>
    </source>
</evidence>
<dbReference type="Proteomes" id="UP000604046">
    <property type="component" value="Unassembled WGS sequence"/>
</dbReference>
<dbReference type="PROSITE" id="PS50082">
    <property type="entry name" value="WD_REPEATS_2"/>
    <property type="match status" value="4"/>
</dbReference>
<protein>
    <submittedName>
        <fullName evidence="4">Uncharacterized protein</fullName>
    </submittedName>
</protein>
<keyword evidence="5" id="KW-1185">Reference proteome</keyword>
<dbReference type="PROSITE" id="PS00678">
    <property type="entry name" value="WD_REPEATS_1"/>
    <property type="match status" value="2"/>
</dbReference>
<name>A0A812QSX8_9DINO</name>
<accession>A0A812QSX8</accession>
<evidence type="ECO:0000256" key="1">
    <source>
        <dbReference type="ARBA" id="ARBA00022574"/>
    </source>
</evidence>
<evidence type="ECO:0000256" key="2">
    <source>
        <dbReference type="ARBA" id="ARBA00022737"/>
    </source>
</evidence>
<keyword evidence="1 3" id="KW-0853">WD repeat</keyword>
<sequence length="365" mass="39155">MRVSVVNLQGEEVLALECAGVGDIRQAVAKKLAVPAGTVKLYHAGRELEELEGAEEAHMGDLDLSLVLQVPDGFLTCSDDGTAKIWHTQTGECLRTFSGHQAGVSCAVFSPDKAFILTASADHTAKFWSIAQGCCVQDFTGHEGAVNSAVFCKEGSKCFTCSADGAAKMWDVETGQCLQSFVCGDNVTSVALSDDETLMMTTCESGHLLLWDVKAGSWQTLAELDRDELLSACFVGERKMFMRASGYDPLAQLWDAAIFPKGRIVFGHDEFVSFGELFHERFALTIGRSRSTAAKLWSAETEALVQTFAVPGAAMTSASLSHDGACVLTASTDARARLWDVATGKCLLLLEGHAGTLRSARFPHP</sequence>
<gene>
    <name evidence="4" type="ORF">SNAT2548_LOCUS21883</name>
</gene>
<feature type="repeat" description="WD" evidence="3">
    <location>
        <begin position="74"/>
        <end position="96"/>
    </location>
</feature>
<dbReference type="InterPro" id="IPR015943">
    <property type="entry name" value="WD40/YVTN_repeat-like_dom_sf"/>
</dbReference>
<dbReference type="CDD" id="cd00200">
    <property type="entry name" value="WD40"/>
    <property type="match status" value="1"/>
</dbReference>
<dbReference type="PANTHER" id="PTHR19879">
    <property type="entry name" value="TRANSCRIPTION INITIATION FACTOR TFIID"/>
    <property type="match status" value="1"/>
</dbReference>
<proteinExistence type="predicted"/>
<feature type="repeat" description="WD" evidence="3">
    <location>
        <begin position="97"/>
        <end position="138"/>
    </location>
</feature>
<dbReference type="PANTHER" id="PTHR19879:SF1">
    <property type="entry name" value="CANNONBALL-RELATED"/>
    <property type="match status" value="1"/>
</dbReference>
<dbReference type="EMBL" id="CAJNDS010002266">
    <property type="protein sequence ID" value="CAE7402057.1"/>
    <property type="molecule type" value="Genomic_DNA"/>
</dbReference>
<dbReference type="SMART" id="SM00320">
    <property type="entry name" value="WD40"/>
    <property type="match status" value="5"/>
</dbReference>
<dbReference type="InterPro" id="IPR019775">
    <property type="entry name" value="WD40_repeat_CS"/>
</dbReference>
<dbReference type="InterPro" id="IPR036322">
    <property type="entry name" value="WD40_repeat_dom_sf"/>
</dbReference>
<dbReference type="Pfam" id="PF00400">
    <property type="entry name" value="WD40"/>
    <property type="match status" value="5"/>
</dbReference>
<evidence type="ECO:0000313" key="4">
    <source>
        <dbReference type="EMBL" id="CAE7402057.1"/>
    </source>
</evidence>
<dbReference type="Gene3D" id="2.130.10.10">
    <property type="entry name" value="YVTN repeat-like/Quinoprotein amine dehydrogenase"/>
    <property type="match status" value="2"/>
</dbReference>
<evidence type="ECO:0000313" key="5">
    <source>
        <dbReference type="Proteomes" id="UP000604046"/>
    </source>
</evidence>
<keyword evidence="2" id="KW-0677">Repeat</keyword>
<dbReference type="InterPro" id="IPR001680">
    <property type="entry name" value="WD40_rpt"/>
</dbReference>
<organism evidence="4 5">
    <name type="scientific">Symbiodinium natans</name>
    <dbReference type="NCBI Taxonomy" id="878477"/>
    <lineage>
        <taxon>Eukaryota</taxon>
        <taxon>Sar</taxon>
        <taxon>Alveolata</taxon>
        <taxon>Dinophyceae</taxon>
        <taxon>Suessiales</taxon>
        <taxon>Symbiodiniaceae</taxon>
        <taxon>Symbiodinium</taxon>
    </lineage>
</organism>
<comment type="caution">
    <text evidence="4">The sequence shown here is derived from an EMBL/GenBank/DDBJ whole genome shotgun (WGS) entry which is preliminary data.</text>
</comment>
<dbReference type="AlphaFoldDB" id="A0A812QSX8"/>